<sequence>MSDTGTFCAIDSAKRVMDDARKESCGKCVLCREGTWQAYEIMYDISEGKAENDDYELLTELLEQISSNGGCEMSVKAASLCLGLLRNYQEDWDQHIRRKRCANLICRASYTVYIAPELCIGCGKCAEACQDNAILGGENLIHVVKGEQCSKCMLCVEACPKGAVKKAGAIKPKVPAEPIPVGSVGGTSGGGEEGTSMRRRRRGE</sequence>
<organism evidence="1 2">
    <name type="scientific">Anoxybacterium hadale</name>
    <dbReference type="NCBI Taxonomy" id="3408580"/>
    <lineage>
        <taxon>Bacteria</taxon>
        <taxon>Bacillati</taxon>
        <taxon>Bacillota</taxon>
        <taxon>Clostridia</taxon>
        <taxon>Peptostreptococcales</taxon>
        <taxon>Anaerovoracaceae</taxon>
        <taxon>Anoxybacterium</taxon>
    </lineage>
</organism>
<name>A0ACD1AEL4_9FIRM</name>
<evidence type="ECO:0000313" key="2">
    <source>
        <dbReference type="Proteomes" id="UP000594014"/>
    </source>
</evidence>
<proteinExistence type="predicted"/>
<dbReference type="EMBL" id="CP042469">
    <property type="protein sequence ID" value="QOX64698.1"/>
    <property type="molecule type" value="Genomic_DNA"/>
</dbReference>
<protein>
    <submittedName>
        <fullName evidence="1">4Fe-4S dicluster domain-containing protein</fullName>
    </submittedName>
</protein>
<accession>A0ACD1AEL4</accession>
<gene>
    <name evidence="1" type="ORF">FRZ06_15775</name>
</gene>
<keyword evidence="2" id="KW-1185">Reference proteome</keyword>
<dbReference type="Proteomes" id="UP000594014">
    <property type="component" value="Chromosome"/>
</dbReference>
<reference evidence="1" key="1">
    <citation type="submission" date="2019-08" db="EMBL/GenBank/DDBJ databases">
        <title>Genome sequence of Clostridiales bacterium MT110.</title>
        <authorList>
            <person name="Cao J."/>
        </authorList>
    </citation>
    <scope>NUCLEOTIDE SEQUENCE</scope>
    <source>
        <strain evidence="1">MT110</strain>
    </source>
</reference>
<evidence type="ECO:0000313" key="1">
    <source>
        <dbReference type="EMBL" id="QOX64698.1"/>
    </source>
</evidence>